<dbReference type="RefSeq" id="WP_171219517.1">
    <property type="nucleotide sequence ID" value="NZ_JABEPP010000004.1"/>
</dbReference>
<feature type="region of interest" description="Disordered" evidence="1">
    <location>
        <begin position="1"/>
        <end position="23"/>
    </location>
</feature>
<name>A0A849I3U0_9HYPH</name>
<proteinExistence type="predicted"/>
<dbReference type="Proteomes" id="UP000564885">
    <property type="component" value="Unassembled WGS sequence"/>
</dbReference>
<accession>A0A849I3U0</accession>
<protein>
    <submittedName>
        <fullName evidence="2">Uncharacterized protein</fullName>
    </submittedName>
</protein>
<evidence type="ECO:0000256" key="1">
    <source>
        <dbReference type="SAM" id="MobiDB-lite"/>
    </source>
</evidence>
<evidence type="ECO:0000313" key="3">
    <source>
        <dbReference type="Proteomes" id="UP000564885"/>
    </source>
</evidence>
<comment type="caution">
    <text evidence="2">The sequence shown here is derived from an EMBL/GenBank/DDBJ whole genome shotgun (WGS) entry which is preliminary data.</text>
</comment>
<keyword evidence="3" id="KW-1185">Reference proteome</keyword>
<dbReference type="AlphaFoldDB" id="A0A849I3U0"/>
<sequence>MTQDDEDGGSEGPEPIEIALPGEGPFQLPLCTDLAAVAIGETLAVLQFETMEGQRVDIPIPIGMLLEIKEAAEEALRAAMADRDGSMVQ</sequence>
<evidence type="ECO:0000313" key="2">
    <source>
        <dbReference type="EMBL" id="NNM74092.1"/>
    </source>
</evidence>
<dbReference type="EMBL" id="JABEPP010000004">
    <property type="protein sequence ID" value="NNM74092.1"/>
    <property type="molecule type" value="Genomic_DNA"/>
</dbReference>
<reference evidence="2 3" key="1">
    <citation type="submission" date="2020-04" db="EMBL/GenBank/DDBJ databases">
        <title>Enterovirga sp. isolate from soil.</title>
        <authorList>
            <person name="Chea S."/>
            <person name="Kim D.-U."/>
        </authorList>
    </citation>
    <scope>NUCLEOTIDE SEQUENCE [LARGE SCALE GENOMIC DNA]</scope>
    <source>
        <strain evidence="2 3">DB1703</strain>
    </source>
</reference>
<organism evidence="2 3">
    <name type="scientific">Enterovirga aerilata</name>
    <dbReference type="NCBI Taxonomy" id="2730920"/>
    <lineage>
        <taxon>Bacteria</taxon>
        <taxon>Pseudomonadati</taxon>
        <taxon>Pseudomonadota</taxon>
        <taxon>Alphaproteobacteria</taxon>
        <taxon>Hyphomicrobiales</taxon>
        <taxon>Methylobacteriaceae</taxon>
        <taxon>Enterovirga</taxon>
    </lineage>
</organism>
<gene>
    <name evidence="2" type="ORF">HJG44_17085</name>
</gene>